<evidence type="ECO:0000313" key="2">
    <source>
        <dbReference type="Proteomes" id="UP000255024"/>
    </source>
</evidence>
<proteinExistence type="predicted"/>
<reference evidence="1 2" key="1">
    <citation type="submission" date="2018-06" db="EMBL/GenBank/DDBJ databases">
        <authorList>
            <consortium name="Pathogen Informatics"/>
            <person name="Doyle S."/>
        </authorList>
    </citation>
    <scope>NUCLEOTIDE SEQUENCE [LARGE SCALE GENOMIC DNA]</scope>
    <source>
        <strain evidence="1 2">NCTC11179</strain>
    </source>
</reference>
<dbReference type="AlphaFoldDB" id="A0A378RQ07"/>
<protein>
    <submittedName>
        <fullName evidence="1">Uncharacterized protein</fullName>
    </submittedName>
</protein>
<keyword evidence="2" id="KW-1185">Reference proteome</keyword>
<gene>
    <name evidence="1" type="ORF">NCTC11179_01925</name>
</gene>
<dbReference type="EMBL" id="UGQL01000001">
    <property type="protein sequence ID" value="STZ28381.1"/>
    <property type="molecule type" value="Genomic_DNA"/>
</dbReference>
<name>A0A378RQ07_MYROD</name>
<dbReference type="Proteomes" id="UP000255024">
    <property type="component" value="Unassembled WGS sequence"/>
</dbReference>
<evidence type="ECO:0000313" key="1">
    <source>
        <dbReference type="EMBL" id="STZ28381.1"/>
    </source>
</evidence>
<sequence length="101" mass="11967">MYSKKVIRYYSDCGRGFWKKHQAMTHDENCKCWKNPKFKTCLTCVNQCIVNDSNGMEDEPQFLETWKTNNCEHSGLGVPAHKDFDFIRKNCSKHELKKETR</sequence>
<accession>A0A378RQ07</accession>
<organism evidence="1 2">
    <name type="scientific">Myroides odoratus</name>
    <name type="common">Flavobacterium odoratum</name>
    <dbReference type="NCBI Taxonomy" id="256"/>
    <lineage>
        <taxon>Bacteria</taxon>
        <taxon>Pseudomonadati</taxon>
        <taxon>Bacteroidota</taxon>
        <taxon>Flavobacteriia</taxon>
        <taxon>Flavobacteriales</taxon>
        <taxon>Flavobacteriaceae</taxon>
        <taxon>Myroides</taxon>
    </lineage>
</organism>